<proteinExistence type="predicted"/>
<dbReference type="InterPro" id="IPR039537">
    <property type="entry name" value="Retrotran_Ty1/copia-like"/>
</dbReference>
<dbReference type="PANTHER" id="PTHR42648">
    <property type="entry name" value="TRANSPOSASE, PUTATIVE-RELATED"/>
    <property type="match status" value="1"/>
</dbReference>
<protein>
    <submittedName>
        <fullName evidence="2">Integrase, catalytic region, zinc finger, CCHC-type containing protein</fullName>
    </submittedName>
</protein>
<evidence type="ECO:0000313" key="3">
    <source>
        <dbReference type="Proteomes" id="UP001151760"/>
    </source>
</evidence>
<feature type="transmembrane region" description="Helical" evidence="1">
    <location>
        <begin position="224"/>
        <end position="244"/>
    </location>
</feature>
<reference evidence="2" key="1">
    <citation type="journal article" date="2022" name="Int. J. Mol. Sci.">
        <title>Draft Genome of Tanacetum Coccineum: Genomic Comparison of Closely Related Tanacetum-Family Plants.</title>
        <authorList>
            <person name="Yamashiro T."/>
            <person name="Shiraishi A."/>
            <person name="Nakayama K."/>
            <person name="Satake H."/>
        </authorList>
    </citation>
    <scope>NUCLEOTIDE SEQUENCE</scope>
</reference>
<dbReference type="Gene3D" id="3.30.420.10">
    <property type="entry name" value="Ribonuclease H-like superfamily/Ribonuclease H"/>
    <property type="match status" value="1"/>
</dbReference>
<gene>
    <name evidence="2" type="ORF">Tco_0876992</name>
</gene>
<evidence type="ECO:0000256" key="1">
    <source>
        <dbReference type="SAM" id="Phobius"/>
    </source>
</evidence>
<evidence type="ECO:0000313" key="2">
    <source>
        <dbReference type="EMBL" id="GJT18286.1"/>
    </source>
</evidence>
<dbReference type="SUPFAM" id="SSF53098">
    <property type="entry name" value="Ribonuclease H-like"/>
    <property type="match status" value="1"/>
</dbReference>
<dbReference type="InterPro" id="IPR012337">
    <property type="entry name" value="RNaseH-like_sf"/>
</dbReference>
<keyword evidence="1" id="KW-0472">Membrane</keyword>
<dbReference type="InterPro" id="IPR036397">
    <property type="entry name" value="RNaseH_sf"/>
</dbReference>
<dbReference type="PANTHER" id="PTHR42648:SF18">
    <property type="entry name" value="RETROTRANSPOSON, UNCLASSIFIED-LIKE PROTEIN"/>
    <property type="match status" value="1"/>
</dbReference>
<organism evidence="2 3">
    <name type="scientific">Tanacetum coccineum</name>
    <dbReference type="NCBI Taxonomy" id="301880"/>
    <lineage>
        <taxon>Eukaryota</taxon>
        <taxon>Viridiplantae</taxon>
        <taxon>Streptophyta</taxon>
        <taxon>Embryophyta</taxon>
        <taxon>Tracheophyta</taxon>
        <taxon>Spermatophyta</taxon>
        <taxon>Magnoliopsida</taxon>
        <taxon>eudicotyledons</taxon>
        <taxon>Gunneridae</taxon>
        <taxon>Pentapetalae</taxon>
        <taxon>asterids</taxon>
        <taxon>campanulids</taxon>
        <taxon>Asterales</taxon>
        <taxon>Asteraceae</taxon>
        <taxon>Asteroideae</taxon>
        <taxon>Anthemideae</taxon>
        <taxon>Anthemidinae</taxon>
        <taxon>Tanacetum</taxon>
    </lineage>
</organism>
<keyword evidence="1" id="KW-1133">Transmembrane helix</keyword>
<sequence>MWKAIGKLVTNVGYQWKPMGRIFTLREQCPLTRLTKSKVVPTKQTKNVSTSKIMITEKRIHTSQKPLTRYQRRTKQYKAIPTSIPTLTKNETIDASWHSTISSANQQELNKNWGSIFSNYPSSSIFKCRTVRFGNDHFGSIIGYGDYVIGDSVISRVYYMEGLGHNLFSIGQFYDFDLEVAFKKHSCYVRDTYGVELIKVLRTPQQNGVVKRWNHTLVEAARTMLIFSMAPMFLWAEVVAIAYYTQNRSLIRTRYNKTPYELVHDRKPDLTFSESLVLFVTLRMTARILENNNQLLILEFSLVMHRVGRVIESTTKEPDE</sequence>
<reference evidence="2" key="2">
    <citation type="submission" date="2022-01" db="EMBL/GenBank/DDBJ databases">
        <authorList>
            <person name="Yamashiro T."/>
            <person name="Shiraishi A."/>
            <person name="Satake H."/>
            <person name="Nakayama K."/>
        </authorList>
    </citation>
    <scope>NUCLEOTIDE SEQUENCE</scope>
</reference>
<comment type="caution">
    <text evidence="2">The sequence shown here is derived from an EMBL/GenBank/DDBJ whole genome shotgun (WGS) entry which is preliminary data.</text>
</comment>
<accession>A0ABQ5BWJ8</accession>
<keyword evidence="1" id="KW-0812">Transmembrane</keyword>
<dbReference type="EMBL" id="BQNB010013626">
    <property type="protein sequence ID" value="GJT18286.1"/>
    <property type="molecule type" value="Genomic_DNA"/>
</dbReference>
<dbReference type="Proteomes" id="UP001151760">
    <property type="component" value="Unassembled WGS sequence"/>
</dbReference>
<keyword evidence="3" id="KW-1185">Reference proteome</keyword>
<name>A0ABQ5BWJ8_9ASTR</name>